<dbReference type="CDD" id="cd17489">
    <property type="entry name" value="MFS_YfcJ_like"/>
    <property type="match status" value="1"/>
</dbReference>
<dbReference type="InterPro" id="IPR005829">
    <property type="entry name" value="Sugar_transporter_CS"/>
</dbReference>
<dbReference type="Pfam" id="PF07690">
    <property type="entry name" value="MFS_1"/>
    <property type="match status" value="1"/>
</dbReference>
<evidence type="ECO:0000256" key="5">
    <source>
        <dbReference type="ARBA" id="ARBA00023136"/>
    </source>
</evidence>
<proteinExistence type="predicted"/>
<feature type="transmembrane region" description="Helical" evidence="6">
    <location>
        <begin position="368"/>
        <end position="387"/>
    </location>
</feature>
<dbReference type="PANTHER" id="PTHR23531:SF1">
    <property type="entry name" value="QUINOLENE RESISTANCE PROTEIN NORA"/>
    <property type="match status" value="1"/>
</dbReference>
<dbReference type="PROSITE" id="PS00217">
    <property type="entry name" value="SUGAR_TRANSPORT_2"/>
    <property type="match status" value="1"/>
</dbReference>
<feature type="transmembrane region" description="Helical" evidence="6">
    <location>
        <begin position="82"/>
        <end position="100"/>
    </location>
</feature>
<dbReference type="RefSeq" id="WP_224135965.1">
    <property type="nucleotide sequence ID" value="NZ_JAIQUM010000001.1"/>
</dbReference>
<feature type="transmembrane region" description="Helical" evidence="6">
    <location>
        <begin position="249"/>
        <end position="268"/>
    </location>
</feature>
<evidence type="ECO:0000313" key="8">
    <source>
        <dbReference type="EMBL" id="MBZ5748809.1"/>
    </source>
</evidence>
<comment type="subcellular location">
    <subcellularLocation>
        <location evidence="1">Cell membrane</location>
        <topology evidence="1">Multi-pass membrane protein</topology>
    </subcellularLocation>
</comment>
<comment type="caution">
    <text evidence="8">The sequence shown here is derived from an EMBL/GenBank/DDBJ whole genome shotgun (WGS) entry which is preliminary data.</text>
</comment>
<evidence type="ECO:0000256" key="2">
    <source>
        <dbReference type="ARBA" id="ARBA00022448"/>
    </source>
</evidence>
<keyword evidence="3 6" id="KW-0812">Transmembrane</keyword>
<feature type="transmembrane region" description="Helical" evidence="6">
    <location>
        <begin position="280"/>
        <end position="298"/>
    </location>
</feature>
<feature type="transmembrane region" description="Helical" evidence="6">
    <location>
        <begin position="112"/>
        <end position="130"/>
    </location>
</feature>
<evidence type="ECO:0000256" key="1">
    <source>
        <dbReference type="ARBA" id="ARBA00004651"/>
    </source>
</evidence>
<gene>
    <name evidence="8" type="ORF">K9V48_00725</name>
</gene>
<keyword evidence="4 6" id="KW-1133">Transmembrane helix</keyword>
<evidence type="ECO:0000256" key="4">
    <source>
        <dbReference type="ARBA" id="ARBA00022989"/>
    </source>
</evidence>
<feature type="transmembrane region" description="Helical" evidence="6">
    <location>
        <begin position="12"/>
        <end position="32"/>
    </location>
</feature>
<dbReference type="PANTHER" id="PTHR23531">
    <property type="entry name" value="QUINOLENE RESISTANCE PROTEIN NORA"/>
    <property type="match status" value="1"/>
</dbReference>
<feature type="transmembrane region" description="Helical" evidence="6">
    <location>
        <begin position="217"/>
        <end position="243"/>
    </location>
</feature>
<keyword evidence="9" id="KW-1185">Reference proteome</keyword>
<feature type="transmembrane region" description="Helical" evidence="6">
    <location>
        <begin position="304"/>
        <end position="327"/>
    </location>
</feature>
<dbReference type="InterPro" id="IPR011701">
    <property type="entry name" value="MFS"/>
</dbReference>
<feature type="transmembrane region" description="Helical" evidence="6">
    <location>
        <begin position="339"/>
        <end position="362"/>
    </location>
</feature>
<dbReference type="Proteomes" id="UP001165287">
    <property type="component" value="Unassembled WGS sequence"/>
</dbReference>
<feature type="domain" description="Major facilitator superfamily (MFS) profile" evidence="7">
    <location>
        <begin position="17"/>
        <end position="393"/>
    </location>
</feature>
<evidence type="ECO:0000256" key="6">
    <source>
        <dbReference type="SAM" id="Phobius"/>
    </source>
</evidence>
<dbReference type="SUPFAM" id="SSF103473">
    <property type="entry name" value="MFS general substrate transporter"/>
    <property type="match status" value="1"/>
</dbReference>
<feature type="transmembrane region" description="Helical" evidence="6">
    <location>
        <begin position="142"/>
        <end position="163"/>
    </location>
</feature>
<evidence type="ECO:0000313" key="9">
    <source>
        <dbReference type="Proteomes" id="UP001165287"/>
    </source>
</evidence>
<feature type="transmembrane region" description="Helical" evidence="6">
    <location>
        <begin position="52"/>
        <end position="70"/>
    </location>
</feature>
<dbReference type="EMBL" id="JAIQUM010000001">
    <property type="protein sequence ID" value="MBZ5748809.1"/>
    <property type="molecule type" value="Genomic_DNA"/>
</dbReference>
<dbReference type="InterPro" id="IPR052714">
    <property type="entry name" value="MFS_Exporter"/>
</dbReference>
<feature type="transmembrane region" description="Helical" evidence="6">
    <location>
        <begin position="169"/>
        <end position="190"/>
    </location>
</feature>
<name>A0ABS7ULS8_9BACI</name>
<accession>A0ABS7ULS8</accession>
<keyword evidence="5 6" id="KW-0472">Membrane</keyword>
<keyword evidence="2" id="KW-0813">Transport</keyword>
<reference evidence="8" key="1">
    <citation type="submission" date="2024-05" db="EMBL/GenBank/DDBJ databases">
        <title>Metabacillus sp. nov., isolated from the rhizosphere soil of tomato plants.</title>
        <authorList>
            <person name="Ma R."/>
        </authorList>
    </citation>
    <scope>NUCLEOTIDE SEQUENCE</scope>
    <source>
        <strain evidence="8">DBTR6</strain>
    </source>
</reference>
<protein>
    <submittedName>
        <fullName evidence="8">MFS transporter</fullName>
    </submittedName>
</protein>
<dbReference type="PROSITE" id="PS50850">
    <property type="entry name" value="MFS"/>
    <property type="match status" value="1"/>
</dbReference>
<organism evidence="8 9">
    <name type="scientific">Metabacillus rhizolycopersici</name>
    <dbReference type="NCBI Taxonomy" id="2875709"/>
    <lineage>
        <taxon>Bacteria</taxon>
        <taxon>Bacillati</taxon>
        <taxon>Bacillota</taxon>
        <taxon>Bacilli</taxon>
        <taxon>Bacillales</taxon>
        <taxon>Bacillaceae</taxon>
        <taxon>Metabacillus</taxon>
    </lineage>
</organism>
<dbReference type="InterPro" id="IPR020846">
    <property type="entry name" value="MFS_dom"/>
</dbReference>
<evidence type="ECO:0000256" key="3">
    <source>
        <dbReference type="ARBA" id="ARBA00022692"/>
    </source>
</evidence>
<dbReference type="Gene3D" id="1.20.1250.20">
    <property type="entry name" value="MFS general substrate transporter like domains"/>
    <property type="match status" value="1"/>
</dbReference>
<evidence type="ECO:0000259" key="7">
    <source>
        <dbReference type="PROSITE" id="PS50850"/>
    </source>
</evidence>
<dbReference type="InterPro" id="IPR036259">
    <property type="entry name" value="MFS_trans_sf"/>
</dbReference>
<sequence length="407" mass="44183">MSSFSQQASKANLWSSSFVFVMLANALLFLSFEMLLPTLPLFVSSIGGEATQIGLVTGIFMFSAILIRPFAGVLATRIDKKYLLLIGVAICALSTGAYYLSSGVWPILLVRMIHGIGFGLATTYFTTIAAENIPKERRGEGMGYFGVGETVAISVGPLIGVSLLQAYHFTSVFMSGMAILLLGLLLAVFISRKPRITNESSLKKDVAISFKLIEKRVLFPSLLILMTGISAGGILSFSALYAIEKGFQNVAWFFFIIAASSFLVRLISGKMFDKMGPGPVLIPSAFITIGGLIVLIVAQNELQFILAGFLYGFGFGAIFPALQTWCLNSVEEHEHENAIASFFNFFDLGIGGGSLLLGVVAGAFSYQAIYFVAIGAYVLYLLLYLGYSVRRMRIMKNSVRNKNKYSA</sequence>